<feature type="compositionally biased region" description="Low complexity" evidence="8">
    <location>
        <begin position="54"/>
        <end position="72"/>
    </location>
</feature>
<dbReference type="GO" id="GO:0005634">
    <property type="term" value="C:nucleus"/>
    <property type="evidence" value="ECO:0007669"/>
    <property type="project" value="UniProtKB-SubCell"/>
</dbReference>
<comment type="subcellular location">
    <subcellularLocation>
        <location evidence="1">Nucleus</location>
    </subcellularLocation>
</comment>
<evidence type="ECO:0000256" key="6">
    <source>
        <dbReference type="ARBA" id="ARBA00023242"/>
    </source>
</evidence>
<keyword evidence="3" id="KW-0238">DNA-binding</keyword>
<organism evidence="10 11">
    <name type="scientific">Populus tomentosa</name>
    <name type="common">Chinese white poplar</name>
    <dbReference type="NCBI Taxonomy" id="118781"/>
    <lineage>
        <taxon>Eukaryota</taxon>
        <taxon>Viridiplantae</taxon>
        <taxon>Streptophyta</taxon>
        <taxon>Embryophyta</taxon>
        <taxon>Tracheophyta</taxon>
        <taxon>Spermatophyta</taxon>
        <taxon>Magnoliopsida</taxon>
        <taxon>eudicotyledons</taxon>
        <taxon>Gunneridae</taxon>
        <taxon>Pentapetalae</taxon>
        <taxon>rosids</taxon>
        <taxon>fabids</taxon>
        <taxon>Malpighiales</taxon>
        <taxon>Salicaceae</taxon>
        <taxon>Saliceae</taxon>
        <taxon>Populus</taxon>
    </lineage>
</organism>
<reference evidence="10" key="1">
    <citation type="journal article" date="2020" name="bioRxiv">
        <title>Hybrid origin of Populus tomentosa Carr. identified through genome sequencing and phylogenomic analysis.</title>
        <authorList>
            <person name="An X."/>
            <person name="Gao K."/>
            <person name="Chen Z."/>
            <person name="Li J."/>
            <person name="Yang X."/>
            <person name="Yang X."/>
            <person name="Zhou J."/>
            <person name="Guo T."/>
            <person name="Zhao T."/>
            <person name="Huang S."/>
            <person name="Miao D."/>
            <person name="Khan W.U."/>
            <person name="Rao P."/>
            <person name="Ye M."/>
            <person name="Lei B."/>
            <person name="Liao W."/>
            <person name="Wang J."/>
            <person name="Ji L."/>
            <person name="Li Y."/>
            <person name="Guo B."/>
            <person name="Mustafa N.S."/>
            <person name="Li S."/>
            <person name="Yun Q."/>
            <person name="Keller S.R."/>
            <person name="Mao J."/>
            <person name="Zhang R."/>
            <person name="Strauss S.H."/>
        </authorList>
    </citation>
    <scope>NUCLEOTIDE SEQUENCE</scope>
    <source>
        <strain evidence="10">GM15</strain>
        <tissue evidence="10">Leaf</tissue>
    </source>
</reference>
<keyword evidence="5" id="KW-0804">Transcription</keyword>
<keyword evidence="2" id="KW-0805">Transcription regulation</keyword>
<proteinExistence type="inferred from homology"/>
<protein>
    <recommendedName>
        <fullName evidence="9">AP2/ERF domain-containing protein</fullName>
    </recommendedName>
</protein>
<evidence type="ECO:0000256" key="2">
    <source>
        <dbReference type="ARBA" id="ARBA00023015"/>
    </source>
</evidence>
<evidence type="ECO:0000256" key="7">
    <source>
        <dbReference type="ARBA" id="ARBA00024343"/>
    </source>
</evidence>
<dbReference type="OrthoDB" id="777275at2759"/>
<dbReference type="CDD" id="cd00018">
    <property type="entry name" value="AP2"/>
    <property type="match status" value="1"/>
</dbReference>
<dbReference type="PANTHER" id="PTHR31657">
    <property type="entry name" value="ETHYLENE-RESPONSIVE TRANSCRIPTION FACTOR ERF061"/>
    <property type="match status" value="1"/>
</dbReference>
<dbReference type="GO" id="GO:0003700">
    <property type="term" value="F:DNA-binding transcription factor activity"/>
    <property type="evidence" value="ECO:0007669"/>
    <property type="project" value="InterPro"/>
</dbReference>
<gene>
    <name evidence="10" type="ORF">POTOM_002431</name>
</gene>
<evidence type="ECO:0000256" key="4">
    <source>
        <dbReference type="ARBA" id="ARBA00023159"/>
    </source>
</evidence>
<dbReference type="EMBL" id="JAAWWB010000001">
    <property type="protein sequence ID" value="KAG6793235.1"/>
    <property type="molecule type" value="Genomic_DNA"/>
</dbReference>
<feature type="compositionally biased region" description="Basic and acidic residues" evidence="8">
    <location>
        <begin position="368"/>
        <end position="383"/>
    </location>
</feature>
<dbReference type="FunFam" id="3.30.730.10:FF:000001">
    <property type="entry name" value="Ethylene-responsive transcription factor 2"/>
    <property type="match status" value="1"/>
</dbReference>
<evidence type="ECO:0000313" key="11">
    <source>
        <dbReference type="Proteomes" id="UP000886885"/>
    </source>
</evidence>
<evidence type="ECO:0000313" key="10">
    <source>
        <dbReference type="EMBL" id="KAG6793235.1"/>
    </source>
</evidence>
<dbReference type="AlphaFoldDB" id="A0A8X8DJS7"/>
<evidence type="ECO:0000256" key="3">
    <source>
        <dbReference type="ARBA" id="ARBA00023125"/>
    </source>
</evidence>
<sequence length="549" mass="60411">METFMHKELAAHSSFHGMAAGSRCFGDPTMWGALAGAACHVDDGNNGKKSPSQSSPERLFSGSESSSSVDDLVSGTNLVGNIPGFSRQDYSKQNHESCFMSGLYSINSPGGSISDHIVKESSINPVNFSEYFPALNNQAQASEPPSPSSLSNTSKFPNLTLFLQEPEAFIQTSLQGSKPKQAVDQHGKDQRCEPMSLFPNTSFSMPQLGQIHFQPSNDWLKINQTLANYSIKGFNDYWLRTTTAQPMKYAGRRLQNQHQKPSFSSASTSPGKLFRGVRQRHWGKWVTEIRLPRNRTRVWLGTFNTAEEAAIAYDTAAYMLRGDYAHLNFPDLKHQLKANSLNGTTAALLEAKLQLAISQGNNISVQKKHSDDPPPTSPDKKIIHDMNATKPKGLSQNTTREELQFELEGRTTGCHEVIHENQKGQEDVASDIEAVQLNLASASDTIFAIDNTPPFTNGRATNEGDLSPSNVYFEHILTDSKVDDNNNHDRHLSTTTADMHSDSRIVILIISNFEDGFVDQSPHHPSVISVTMDSEGDSKGIPANYSPLP</sequence>
<dbReference type="PROSITE" id="PS51032">
    <property type="entry name" value="AP2_ERF"/>
    <property type="match status" value="1"/>
</dbReference>
<keyword evidence="11" id="KW-1185">Reference proteome</keyword>
<dbReference type="PANTHER" id="PTHR31657:SF40">
    <property type="entry name" value="ETHYLENE-RESPONSIVE TRANSCRIPTION FACTOR ERF062"/>
    <property type="match status" value="1"/>
</dbReference>
<feature type="region of interest" description="Disordered" evidence="8">
    <location>
        <begin position="45"/>
        <end position="72"/>
    </location>
</feature>
<keyword evidence="6" id="KW-0539">Nucleus</keyword>
<evidence type="ECO:0000256" key="1">
    <source>
        <dbReference type="ARBA" id="ARBA00004123"/>
    </source>
</evidence>
<dbReference type="InterPro" id="IPR001471">
    <property type="entry name" value="AP2/ERF_dom"/>
</dbReference>
<evidence type="ECO:0000256" key="5">
    <source>
        <dbReference type="ARBA" id="ARBA00023163"/>
    </source>
</evidence>
<evidence type="ECO:0000256" key="8">
    <source>
        <dbReference type="SAM" id="MobiDB-lite"/>
    </source>
</evidence>
<feature type="domain" description="AP2/ERF" evidence="9">
    <location>
        <begin position="273"/>
        <end position="330"/>
    </location>
</feature>
<dbReference type="SMART" id="SM00380">
    <property type="entry name" value="AP2"/>
    <property type="match status" value="1"/>
</dbReference>
<accession>A0A8X8DJS7</accession>
<comment type="caution">
    <text evidence="10">The sequence shown here is derived from an EMBL/GenBank/DDBJ whole genome shotgun (WGS) entry which is preliminary data.</text>
</comment>
<comment type="similarity">
    <text evidence="7">Belongs to the AP2/ERF transcription factor family. ERF subfamily.</text>
</comment>
<dbReference type="GO" id="GO:0003677">
    <property type="term" value="F:DNA binding"/>
    <property type="evidence" value="ECO:0007669"/>
    <property type="project" value="UniProtKB-KW"/>
</dbReference>
<dbReference type="Proteomes" id="UP000886885">
    <property type="component" value="Chromosome 1A"/>
</dbReference>
<dbReference type="InterPro" id="IPR051758">
    <property type="entry name" value="ERF/AP2-like"/>
</dbReference>
<keyword evidence="4" id="KW-0010">Activator</keyword>
<evidence type="ECO:0000259" key="9">
    <source>
        <dbReference type="PROSITE" id="PS51032"/>
    </source>
</evidence>
<name>A0A8X8DJS7_POPTO</name>
<feature type="region of interest" description="Disordered" evidence="8">
    <location>
        <begin position="363"/>
        <end position="383"/>
    </location>
</feature>
<dbReference type="Pfam" id="PF00847">
    <property type="entry name" value="AP2"/>
    <property type="match status" value="1"/>
</dbReference>